<dbReference type="GO" id="GO:0007165">
    <property type="term" value="P:signal transduction"/>
    <property type="evidence" value="ECO:0007669"/>
    <property type="project" value="InterPro"/>
</dbReference>
<dbReference type="AlphaFoldDB" id="A0A917K4V6"/>
<feature type="transmembrane region" description="Helical" evidence="6">
    <location>
        <begin position="452"/>
        <end position="471"/>
    </location>
</feature>
<dbReference type="RefSeq" id="WP_188965077.1">
    <property type="nucleotide sequence ID" value="NZ_BMKW01000001.1"/>
</dbReference>
<evidence type="ECO:0000259" key="8">
    <source>
        <dbReference type="PROSITE" id="PS50885"/>
    </source>
</evidence>
<evidence type="ECO:0000256" key="1">
    <source>
        <dbReference type="ARBA" id="ARBA00004651"/>
    </source>
</evidence>
<organism evidence="9 10">
    <name type="scientific">Neoroseomonas lacus</name>
    <dbReference type="NCBI Taxonomy" id="287609"/>
    <lineage>
        <taxon>Bacteria</taxon>
        <taxon>Pseudomonadati</taxon>
        <taxon>Pseudomonadota</taxon>
        <taxon>Alphaproteobacteria</taxon>
        <taxon>Acetobacterales</taxon>
        <taxon>Acetobacteraceae</taxon>
        <taxon>Neoroseomonas</taxon>
    </lineage>
</organism>
<feature type="transmembrane region" description="Helical" evidence="6">
    <location>
        <begin position="542"/>
        <end position="560"/>
    </location>
</feature>
<evidence type="ECO:0000256" key="2">
    <source>
        <dbReference type="ARBA" id="ARBA00022475"/>
    </source>
</evidence>
<feature type="domain" description="Major facilitator superfamily (MFS) profile" evidence="7">
    <location>
        <begin position="293"/>
        <end position="680"/>
    </location>
</feature>
<dbReference type="CDD" id="cd06225">
    <property type="entry name" value="HAMP"/>
    <property type="match status" value="1"/>
</dbReference>
<dbReference type="InterPro" id="IPR020846">
    <property type="entry name" value="MFS_dom"/>
</dbReference>
<evidence type="ECO:0000256" key="3">
    <source>
        <dbReference type="ARBA" id="ARBA00022692"/>
    </source>
</evidence>
<sequence>MISTEHIVRRLVRNLSIIAALVLLGTVVAVSFAALGAFDREVRPAIEREAAVIGVVVANPLERALGLGIPFDELVGTSEYLADMAASQPAVAYLVLTDLAGQPRATAGPAAASFEPLVPPAVLPGDGMLRRALPGIYETAVAVAAPGGRPQGWLLVGVSRAAVDGVIEDTSWDLVIVLLVAVMLAMELLRFVIDRTVIGPLSMIERMARRLSAGDCTAQAVTGATDEAGAVARAVNALVRRLGDRWAYLEWLAAEAASAGGRAAREAAAVLDGLHDRLRFRDGGAVPEPLAGSASAARLPLFLFVVAEQLSTSFIPLLGRDLARGAPPFLSPDLLAALPISAFVAAVALATPYGGRLTARRGPRGAILIGGGLAALGYLGAALATELLPFAAARVLCGIGYAVLTIACQAQMALAARQGRLARSLGGFTGAVMSGAVCGTAIGAVIADRLGYAATFVASVALVVVVMLVALRAIPRGLAEAGAAAESVLAGARAAFGNARFTALLLLAAVPAKVVLAGVIFYLAPLALRDLGESQAAIGRNVMLYGLCMLPAITLGGWLADRVRIGGGLIWGGALLNGAALLMIPILPEAVALPIAIAVTGAAQGLASAPMLAAAAATGSGSTPLLLSFLRLGERIGSVIGPFAAAWLLTRGDTVWAMGVLGAVTALAGLAYAVVQQAGRRAAAMGSAP</sequence>
<evidence type="ECO:0000313" key="10">
    <source>
        <dbReference type="Proteomes" id="UP000661507"/>
    </source>
</evidence>
<name>A0A917K4V6_9PROT</name>
<keyword evidence="10" id="KW-1185">Reference proteome</keyword>
<feature type="transmembrane region" description="Helical" evidence="6">
    <location>
        <begin position="425"/>
        <end position="446"/>
    </location>
</feature>
<feature type="transmembrane region" description="Helical" evidence="6">
    <location>
        <begin position="12"/>
        <end position="38"/>
    </location>
</feature>
<reference evidence="9" key="1">
    <citation type="journal article" date="2014" name="Int. J. Syst. Evol. Microbiol.">
        <title>Complete genome sequence of Corynebacterium casei LMG S-19264T (=DSM 44701T), isolated from a smear-ripened cheese.</title>
        <authorList>
            <consortium name="US DOE Joint Genome Institute (JGI-PGF)"/>
            <person name="Walter F."/>
            <person name="Albersmeier A."/>
            <person name="Kalinowski J."/>
            <person name="Ruckert C."/>
        </authorList>
    </citation>
    <scope>NUCLEOTIDE SEQUENCE</scope>
    <source>
        <strain evidence="9">CGMCC 1.3617</strain>
    </source>
</reference>
<feature type="transmembrane region" description="Helical" evidence="6">
    <location>
        <begin position="593"/>
        <end position="617"/>
    </location>
</feature>
<reference evidence="9" key="2">
    <citation type="submission" date="2020-09" db="EMBL/GenBank/DDBJ databases">
        <authorList>
            <person name="Sun Q."/>
            <person name="Zhou Y."/>
        </authorList>
    </citation>
    <scope>NUCLEOTIDE SEQUENCE</scope>
    <source>
        <strain evidence="9">CGMCC 1.3617</strain>
    </source>
</reference>
<keyword evidence="2" id="KW-1003">Cell membrane</keyword>
<comment type="subcellular location">
    <subcellularLocation>
        <location evidence="1">Cell membrane</location>
        <topology evidence="1">Multi-pass membrane protein</topology>
    </subcellularLocation>
</comment>
<dbReference type="InterPro" id="IPR011701">
    <property type="entry name" value="MFS"/>
</dbReference>
<evidence type="ECO:0008006" key="11">
    <source>
        <dbReference type="Google" id="ProtNLM"/>
    </source>
</evidence>
<evidence type="ECO:0000256" key="6">
    <source>
        <dbReference type="SAM" id="Phobius"/>
    </source>
</evidence>
<dbReference type="PANTHER" id="PTHR43124">
    <property type="entry name" value="PURINE EFFLUX PUMP PBUE"/>
    <property type="match status" value="1"/>
</dbReference>
<dbReference type="SUPFAM" id="SSF103473">
    <property type="entry name" value="MFS general substrate transporter"/>
    <property type="match status" value="1"/>
</dbReference>
<dbReference type="InterPro" id="IPR036259">
    <property type="entry name" value="MFS_trans_sf"/>
</dbReference>
<proteinExistence type="predicted"/>
<dbReference type="EMBL" id="BMKW01000001">
    <property type="protein sequence ID" value="GGI99101.1"/>
    <property type="molecule type" value="Genomic_DNA"/>
</dbReference>
<evidence type="ECO:0000256" key="4">
    <source>
        <dbReference type="ARBA" id="ARBA00022989"/>
    </source>
</evidence>
<evidence type="ECO:0000259" key="7">
    <source>
        <dbReference type="PROSITE" id="PS50850"/>
    </source>
</evidence>
<feature type="transmembrane region" description="Helical" evidence="6">
    <location>
        <begin position="501"/>
        <end position="522"/>
    </location>
</feature>
<dbReference type="Pfam" id="PF07690">
    <property type="entry name" value="MFS_1"/>
    <property type="match status" value="1"/>
</dbReference>
<dbReference type="PROSITE" id="PS50885">
    <property type="entry name" value="HAMP"/>
    <property type="match status" value="1"/>
</dbReference>
<dbReference type="PROSITE" id="PS50850">
    <property type="entry name" value="MFS"/>
    <property type="match status" value="1"/>
</dbReference>
<gene>
    <name evidence="9" type="ORF">GCM10011320_02300</name>
</gene>
<dbReference type="InterPro" id="IPR003660">
    <property type="entry name" value="HAMP_dom"/>
</dbReference>
<dbReference type="SUPFAM" id="SSF158472">
    <property type="entry name" value="HAMP domain-like"/>
    <property type="match status" value="1"/>
</dbReference>
<accession>A0A917K4V6</accession>
<keyword evidence="3 6" id="KW-0812">Transmembrane</keyword>
<dbReference type="GO" id="GO:0022857">
    <property type="term" value="F:transmembrane transporter activity"/>
    <property type="evidence" value="ECO:0007669"/>
    <property type="project" value="InterPro"/>
</dbReference>
<feature type="transmembrane region" description="Helical" evidence="6">
    <location>
        <begin position="334"/>
        <end position="353"/>
    </location>
</feature>
<feature type="transmembrane region" description="Helical" evidence="6">
    <location>
        <begin position="629"/>
        <end position="649"/>
    </location>
</feature>
<dbReference type="GO" id="GO:0005886">
    <property type="term" value="C:plasma membrane"/>
    <property type="evidence" value="ECO:0007669"/>
    <property type="project" value="UniProtKB-SubCell"/>
</dbReference>
<feature type="transmembrane region" description="Helical" evidence="6">
    <location>
        <begin position="655"/>
        <end position="675"/>
    </location>
</feature>
<keyword evidence="5 6" id="KW-0472">Membrane</keyword>
<dbReference type="Gene3D" id="1.20.1250.20">
    <property type="entry name" value="MFS general substrate transporter like domains"/>
    <property type="match status" value="1"/>
</dbReference>
<comment type="caution">
    <text evidence="9">The sequence shown here is derived from an EMBL/GenBank/DDBJ whole genome shotgun (WGS) entry which is preliminary data.</text>
</comment>
<evidence type="ECO:0000256" key="5">
    <source>
        <dbReference type="ARBA" id="ARBA00023136"/>
    </source>
</evidence>
<keyword evidence="4 6" id="KW-1133">Transmembrane helix</keyword>
<evidence type="ECO:0000313" key="9">
    <source>
        <dbReference type="EMBL" id="GGI99101.1"/>
    </source>
</evidence>
<dbReference type="Proteomes" id="UP000661507">
    <property type="component" value="Unassembled WGS sequence"/>
</dbReference>
<feature type="transmembrane region" description="Helical" evidence="6">
    <location>
        <begin position="391"/>
        <end position="413"/>
    </location>
</feature>
<protein>
    <recommendedName>
        <fullName evidence="11">MFS transporter</fullName>
    </recommendedName>
</protein>
<feature type="transmembrane region" description="Helical" evidence="6">
    <location>
        <begin position="567"/>
        <end position="587"/>
    </location>
</feature>
<feature type="domain" description="HAMP" evidence="8">
    <location>
        <begin position="195"/>
        <end position="247"/>
    </location>
</feature>
<dbReference type="InterPro" id="IPR050189">
    <property type="entry name" value="MFS_Efflux_Transporters"/>
</dbReference>
<dbReference type="SMART" id="SM00304">
    <property type="entry name" value="HAMP"/>
    <property type="match status" value="1"/>
</dbReference>
<feature type="transmembrane region" description="Helical" evidence="6">
    <location>
        <begin position="365"/>
        <end position="385"/>
    </location>
</feature>
<dbReference type="Gene3D" id="6.10.340.10">
    <property type="match status" value="1"/>
</dbReference>
<dbReference type="PANTHER" id="PTHR43124:SF3">
    <property type="entry name" value="CHLORAMPHENICOL EFFLUX PUMP RV0191"/>
    <property type="match status" value="1"/>
</dbReference>